<dbReference type="InterPro" id="IPR036102">
    <property type="entry name" value="OsmC/Ohrsf"/>
</dbReference>
<dbReference type="InterPro" id="IPR015946">
    <property type="entry name" value="KH_dom-like_a/b"/>
</dbReference>
<comment type="caution">
    <text evidence="3">The sequence shown here is derived from an EMBL/GenBank/DDBJ whole genome shotgun (WGS) entry which is preliminary data.</text>
</comment>
<dbReference type="Proteomes" id="UP000238954">
    <property type="component" value="Chromosome"/>
</dbReference>
<gene>
    <name evidence="3" type="ORF">CVO77_02540</name>
</gene>
<keyword evidence="4" id="KW-1185">Reference proteome</keyword>
<evidence type="ECO:0000313" key="4">
    <source>
        <dbReference type="Proteomes" id="UP000238954"/>
    </source>
</evidence>
<protein>
    <submittedName>
        <fullName evidence="3">Osmotically inducible protein C</fullName>
    </submittedName>
</protein>
<accession>A0A2S8B588</accession>
<dbReference type="InterPro" id="IPR029058">
    <property type="entry name" value="AB_hydrolase_fold"/>
</dbReference>
<dbReference type="InterPro" id="IPR022742">
    <property type="entry name" value="Hydrolase_4"/>
</dbReference>
<dbReference type="PANTHER" id="PTHR39624:SF2">
    <property type="entry name" value="OSMC-LIKE PROTEIN"/>
    <property type="match status" value="1"/>
</dbReference>
<dbReference type="RefSeq" id="WP_105997745.1">
    <property type="nucleotide sequence ID" value="NZ_CM009578.1"/>
</dbReference>
<dbReference type="OrthoDB" id="9789573at2"/>
<dbReference type="Gene3D" id="3.40.50.1820">
    <property type="entry name" value="alpha/beta hydrolase"/>
    <property type="match status" value="1"/>
</dbReference>
<dbReference type="PANTHER" id="PTHR39624">
    <property type="entry name" value="PROTEIN INVOLVED IN RIMO-MEDIATED BETA-METHYLTHIOLATION OF RIBOSOMAL PROTEIN S12 YCAO"/>
    <property type="match status" value="1"/>
</dbReference>
<dbReference type="Pfam" id="PF02566">
    <property type="entry name" value="OsmC"/>
    <property type="match status" value="1"/>
</dbReference>
<dbReference type="EMBL" id="PHFW01000002">
    <property type="protein sequence ID" value="PQM27486.1"/>
    <property type="molecule type" value="Genomic_DNA"/>
</dbReference>
<reference evidence="4" key="1">
    <citation type="submission" date="2017-11" db="EMBL/GenBank/DDBJ databases">
        <title>The complete genome sequence of Sphingopyxis pomeranensis sp. nov. strain WS5A3p.</title>
        <authorList>
            <person name="Kaminski M.A."/>
        </authorList>
    </citation>
    <scope>NUCLEOTIDE SEQUENCE [LARGE SCALE GENOMIC DNA]</scope>
    <source>
        <strain evidence="4">WS5A3p</strain>
    </source>
</reference>
<feature type="compositionally biased region" description="Basic and acidic residues" evidence="1">
    <location>
        <begin position="402"/>
        <end position="413"/>
    </location>
</feature>
<dbReference type="InterPro" id="IPR003718">
    <property type="entry name" value="OsmC/Ohr_fam"/>
</dbReference>
<evidence type="ECO:0000259" key="2">
    <source>
        <dbReference type="Pfam" id="PF12146"/>
    </source>
</evidence>
<dbReference type="AlphaFoldDB" id="A0A2S8B588"/>
<evidence type="ECO:0000256" key="1">
    <source>
        <dbReference type="SAM" id="MobiDB-lite"/>
    </source>
</evidence>
<organism evidence="3 4">
    <name type="scientific">Sphingopyxis lindanitolerans</name>
    <dbReference type="NCBI Taxonomy" id="2054227"/>
    <lineage>
        <taxon>Bacteria</taxon>
        <taxon>Pseudomonadati</taxon>
        <taxon>Pseudomonadota</taxon>
        <taxon>Alphaproteobacteria</taxon>
        <taxon>Sphingomonadales</taxon>
        <taxon>Sphingomonadaceae</taxon>
        <taxon>Sphingopyxis</taxon>
    </lineage>
</organism>
<dbReference type="Pfam" id="PF12146">
    <property type="entry name" value="Hydrolase_4"/>
    <property type="match status" value="1"/>
</dbReference>
<dbReference type="SUPFAM" id="SSF82784">
    <property type="entry name" value="OsmC-like"/>
    <property type="match status" value="1"/>
</dbReference>
<feature type="region of interest" description="Disordered" evidence="1">
    <location>
        <begin position="386"/>
        <end position="422"/>
    </location>
</feature>
<name>A0A2S8B588_9SPHN</name>
<proteinExistence type="predicted"/>
<sequence>MVTRPFRFSGSTGKQLSGRLEMPGGRVRGWAVFAPCFTCGKDNRAAVHIAELLARQGVGVLRFDFAGLGESEGDFADSRFSSDVQDLQAAANALTAEGKPPSLLIGHSLGGAAAIAAAADLPAIRAVATINAPFDVAHTLHQFDPAALAEIDAQGAADVLLAGRRFRVGRGLIDDLRAQDQGARIAELHRPLLVMHAPLDEMVGIENATKIYVAARHPKSFVSLDEADHLLSRPQDAERVATMIAAWAMPYLTPPADPPATPVDAEAEETRDGKFQVAISTGDHVFLADEPVSVGGLGSGPSPFDLLSAALAACTTMTLRLYADSKGWPVTRIRTAVGHEKQPDDAHPDLFNGRIAIEGALDAEQRARMMEIAERCPVHRTLERGSRFSLAEGEPPAPCEPPEAHREAMDRTAEGAATNSTG</sequence>
<dbReference type="SUPFAM" id="SSF53474">
    <property type="entry name" value="alpha/beta-Hydrolases"/>
    <property type="match status" value="1"/>
</dbReference>
<evidence type="ECO:0000313" key="3">
    <source>
        <dbReference type="EMBL" id="PQM27486.1"/>
    </source>
</evidence>
<feature type="domain" description="Serine aminopeptidase S33" evidence="2">
    <location>
        <begin position="47"/>
        <end position="140"/>
    </location>
</feature>
<dbReference type="Gene3D" id="3.30.300.20">
    <property type="match status" value="1"/>
</dbReference>